<dbReference type="Pfam" id="PF00534">
    <property type="entry name" value="Glycos_transf_1"/>
    <property type="match status" value="1"/>
</dbReference>
<sequence length="363" mass="38969">MLLGRNGFDAVLAAENCHPDDRARIRPMPAALAEIAPEDIVIFQFSTEDPAFPAVAALPNPKIVFYQNITPERFFRGTDDRTADLVKQGLAQRGLCSRFDVVMANSRATAAALVEGLSADQAAGIDLAQIVPCPPVIGVARWDSIATADAPAGSDERLVLFVGRLVPHKGIEDLIAGFARLASTDKHVRLAIVGGPSQSDYAQGLKHGVAELEHGIASRITFHHDISEDDLKRLYQQAAVCASMSRHEGFGVPLLDAMFFGKPLVIRAEPGMIETAGDAAIVVAEPTPEATAAALGAALNDEQVRANLAGGRARQLEELRSAADGRRIINAIAEAQKRWRARQRRSHNSVAPTTPRMNPPRHS</sequence>
<dbReference type="KEGG" id="rpx:Rpdx1_4319"/>
<dbReference type="InterPro" id="IPR001296">
    <property type="entry name" value="Glyco_trans_1"/>
</dbReference>
<dbReference type="Proteomes" id="UP000001402">
    <property type="component" value="Chromosome"/>
</dbReference>
<feature type="compositionally biased region" description="Basic residues" evidence="2">
    <location>
        <begin position="338"/>
        <end position="347"/>
    </location>
</feature>
<dbReference type="PANTHER" id="PTHR46401:SF2">
    <property type="entry name" value="GLYCOSYLTRANSFERASE WBBK-RELATED"/>
    <property type="match status" value="1"/>
</dbReference>
<protein>
    <submittedName>
        <fullName evidence="4">Glycosyl transferase group 1</fullName>
    </submittedName>
</protein>
<evidence type="ECO:0000256" key="2">
    <source>
        <dbReference type="SAM" id="MobiDB-lite"/>
    </source>
</evidence>
<feature type="domain" description="Glycosyl transferase family 1" evidence="3">
    <location>
        <begin position="153"/>
        <end position="308"/>
    </location>
</feature>
<dbReference type="GO" id="GO:0009103">
    <property type="term" value="P:lipopolysaccharide biosynthetic process"/>
    <property type="evidence" value="ECO:0007669"/>
    <property type="project" value="TreeGrafter"/>
</dbReference>
<reference evidence="4" key="1">
    <citation type="submission" date="2010-12" db="EMBL/GenBank/DDBJ databases">
        <title>Complete sequence of Rhodopseudomonas palustris DX-1.</title>
        <authorList>
            <consortium name="US DOE Joint Genome Institute"/>
            <person name="Lucas S."/>
            <person name="Copeland A."/>
            <person name="Lapidus A."/>
            <person name="Cheng J.-F."/>
            <person name="Goodwin L."/>
            <person name="Pitluck S."/>
            <person name="Misra M."/>
            <person name="Chertkov O."/>
            <person name="Detter J.C."/>
            <person name="Han C."/>
            <person name="Tapia R."/>
            <person name="Land M."/>
            <person name="Hauser L."/>
            <person name="Kyrpides N."/>
            <person name="Ivanova N."/>
            <person name="Ovchinnikova G."/>
            <person name="Logan B."/>
            <person name="Oda Y."/>
            <person name="Harwood C."/>
            <person name="Woyke T."/>
        </authorList>
    </citation>
    <scope>NUCLEOTIDE SEQUENCE [LARGE SCALE GENOMIC DNA]</scope>
    <source>
        <strain evidence="4">DX-1</strain>
    </source>
</reference>
<name>E6VN03_RHOPX</name>
<dbReference type="STRING" id="652103.Rpdx1_4319"/>
<dbReference type="GO" id="GO:0016757">
    <property type="term" value="F:glycosyltransferase activity"/>
    <property type="evidence" value="ECO:0007669"/>
    <property type="project" value="InterPro"/>
</dbReference>
<evidence type="ECO:0000313" key="4">
    <source>
        <dbReference type="EMBL" id="ADU45871.1"/>
    </source>
</evidence>
<organism evidence="4 5">
    <name type="scientific">Rhodopseudomonas palustris (strain DX-1)</name>
    <dbReference type="NCBI Taxonomy" id="652103"/>
    <lineage>
        <taxon>Bacteria</taxon>
        <taxon>Pseudomonadati</taxon>
        <taxon>Pseudomonadota</taxon>
        <taxon>Alphaproteobacteria</taxon>
        <taxon>Hyphomicrobiales</taxon>
        <taxon>Nitrobacteraceae</taxon>
        <taxon>Rhodopseudomonas</taxon>
    </lineage>
</organism>
<evidence type="ECO:0000259" key="3">
    <source>
        <dbReference type="Pfam" id="PF00534"/>
    </source>
</evidence>
<evidence type="ECO:0000313" key="5">
    <source>
        <dbReference type="Proteomes" id="UP000001402"/>
    </source>
</evidence>
<dbReference type="CDD" id="cd03801">
    <property type="entry name" value="GT4_PimA-like"/>
    <property type="match status" value="1"/>
</dbReference>
<dbReference type="PANTHER" id="PTHR46401">
    <property type="entry name" value="GLYCOSYLTRANSFERASE WBBK-RELATED"/>
    <property type="match status" value="1"/>
</dbReference>
<proteinExistence type="predicted"/>
<feature type="region of interest" description="Disordered" evidence="2">
    <location>
        <begin position="338"/>
        <end position="363"/>
    </location>
</feature>
<dbReference type="Gene3D" id="3.40.50.2000">
    <property type="entry name" value="Glycogen Phosphorylase B"/>
    <property type="match status" value="2"/>
</dbReference>
<dbReference type="eggNOG" id="COG0438">
    <property type="taxonomic scope" value="Bacteria"/>
</dbReference>
<dbReference type="HOGENOM" id="CLU_009583_27_5_5"/>
<gene>
    <name evidence="4" type="ordered locus">Rpdx1_4319</name>
</gene>
<dbReference type="AlphaFoldDB" id="E6VN03"/>
<dbReference type="SUPFAM" id="SSF53756">
    <property type="entry name" value="UDP-Glycosyltransferase/glycogen phosphorylase"/>
    <property type="match status" value="1"/>
</dbReference>
<keyword evidence="1 4" id="KW-0808">Transferase</keyword>
<dbReference type="BioCyc" id="RPAL652103:RPDX1_RS21330-MONOMER"/>
<accession>E6VN03</accession>
<evidence type="ECO:0000256" key="1">
    <source>
        <dbReference type="ARBA" id="ARBA00022679"/>
    </source>
</evidence>
<dbReference type="EMBL" id="CP002418">
    <property type="protein sequence ID" value="ADU45871.1"/>
    <property type="molecule type" value="Genomic_DNA"/>
</dbReference>